<keyword evidence="1" id="KW-1133">Transmembrane helix</keyword>
<protein>
    <submittedName>
        <fullName evidence="2">DUF1772 domain-containing protein</fullName>
    </submittedName>
</protein>
<evidence type="ECO:0000256" key="1">
    <source>
        <dbReference type="SAM" id="Phobius"/>
    </source>
</evidence>
<dbReference type="InterPro" id="IPR013901">
    <property type="entry name" value="Anthrone_oxy"/>
</dbReference>
<dbReference type="RefSeq" id="WP_164353715.1">
    <property type="nucleotide sequence ID" value="NZ_JAABNT010000005.1"/>
</dbReference>
<dbReference type="Pfam" id="PF08592">
    <property type="entry name" value="Anthrone_oxy"/>
    <property type="match status" value="1"/>
</dbReference>
<keyword evidence="3" id="KW-1185">Reference proteome</keyword>
<accession>A0A6P0C9B5</accession>
<feature type="transmembrane region" description="Helical" evidence="1">
    <location>
        <begin position="85"/>
        <end position="106"/>
    </location>
</feature>
<reference evidence="2 3" key="1">
    <citation type="submission" date="2020-01" db="EMBL/GenBank/DDBJ databases">
        <title>Sulfitobacter sediminilitoris sp. nov., isolated from a tidal flat.</title>
        <authorList>
            <person name="Park S."/>
            <person name="Yoon J.-H."/>
        </authorList>
    </citation>
    <scope>NUCLEOTIDE SEQUENCE [LARGE SCALE GENOMIC DNA]</scope>
    <source>
        <strain evidence="2 3">JBTF-M27</strain>
    </source>
</reference>
<keyword evidence="1" id="KW-0472">Membrane</keyword>
<evidence type="ECO:0000313" key="2">
    <source>
        <dbReference type="EMBL" id="NEK22791.1"/>
    </source>
</evidence>
<proteinExistence type="predicted"/>
<name>A0A6P0C9B5_9RHOB</name>
<feature type="transmembrane region" description="Helical" evidence="1">
    <location>
        <begin position="139"/>
        <end position="160"/>
    </location>
</feature>
<dbReference type="EMBL" id="JAABNT010000005">
    <property type="protein sequence ID" value="NEK22791.1"/>
    <property type="molecule type" value="Genomic_DNA"/>
</dbReference>
<feature type="transmembrane region" description="Helical" evidence="1">
    <location>
        <begin position="56"/>
        <end position="78"/>
    </location>
</feature>
<evidence type="ECO:0000313" key="3">
    <source>
        <dbReference type="Proteomes" id="UP000468591"/>
    </source>
</evidence>
<keyword evidence="1" id="KW-0812">Transmembrane</keyword>
<organism evidence="2 3">
    <name type="scientific">Sulfitobacter sediminilitoris</name>
    <dbReference type="NCBI Taxonomy" id="2698830"/>
    <lineage>
        <taxon>Bacteria</taxon>
        <taxon>Pseudomonadati</taxon>
        <taxon>Pseudomonadota</taxon>
        <taxon>Alphaproteobacteria</taxon>
        <taxon>Rhodobacterales</taxon>
        <taxon>Roseobacteraceae</taxon>
        <taxon>Sulfitobacter</taxon>
    </lineage>
</organism>
<dbReference type="Proteomes" id="UP000468591">
    <property type="component" value="Unassembled WGS sequence"/>
</dbReference>
<gene>
    <name evidence="2" type="ORF">GV827_10270</name>
</gene>
<dbReference type="AlphaFoldDB" id="A0A6P0C9B5"/>
<sequence>MTALTRPLALISLLLASALFGFFYAWVCSTMWGLDAADPRVAITAMQAMNASVRNAVFAPAFFGTSIACLITTIALALSAQHTAAVWFGIATLLVAVLGVFLTMAVNVPMNEALALIEVPADIEEARQIWMAYSTDWQIWNQTRTIATGLAVLCIGIAFLKMKRA</sequence>
<comment type="caution">
    <text evidence="2">The sequence shown here is derived from an EMBL/GenBank/DDBJ whole genome shotgun (WGS) entry which is preliminary data.</text>
</comment>